<evidence type="ECO:0000313" key="3">
    <source>
        <dbReference type="EMBL" id="MBW0481087.1"/>
    </source>
</evidence>
<keyword evidence="2" id="KW-0812">Transmembrane</keyword>
<keyword evidence="2" id="KW-0472">Membrane</keyword>
<evidence type="ECO:0000313" key="4">
    <source>
        <dbReference type="Proteomes" id="UP000765509"/>
    </source>
</evidence>
<proteinExistence type="predicted"/>
<keyword evidence="2" id="KW-1133">Transmembrane helix</keyword>
<dbReference type="AlphaFoldDB" id="A0A9Q3CCB5"/>
<sequence>MIISSSTSSSSSRNRSNPSHPICLQLSFCVVFLTLLTVFIQPQVVRLSQSATQSNQLPIDFDEDGGDHDELRQAQSNINQDRSPVDPPLTAPMSVPSPTGWTAKILQRVTGWNDSTIAKIMGQITPRAPHPFVIPITDDNYQDVIQSELDSIKPGWGSDDQTVWVISVVATDRVSIIFEDTFDQLASNSSLAIHPPPPKQRDDQVTISQLKPDDPYLFNPNIRFGRIDYMGKTDVILTKWLIFKCPVMVVISNRGKELRFFKTGHSSPTSEVLGDFIRQGRWKLKPVWNSTFSPGNSKEWVLASLGQIFQTFHTLTDKAPGWLLMLVTSMLGSSLMQWLHTGQTKKSIKTKREKGSSSNLKKELADAAVKLVEATDSSKSKQSKVVPSQRTQGQQTPHQSEESNAALYTTRNQSSAHKRKTTRHNKT</sequence>
<organism evidence="3 4">
    <name type="scientific">Austropuccinia psidii MF-1</name>
    <dbReference type="NCBI Taxonomy" id="1389203"/>
    <lineage>
        <taxon>Eukaryota</taxon>
        <taxon>Fungi</taxon>
        <taxon>Dikarya</taxon>
        <taxon>Basidiomycota</taxon>
        <taxon>Pucciniomycotina</taxon>
        <taxon>Pucciniomycetes</taxon>
        <taxon>Pucciniales</taxon>
        <taxon>Sphaerophragmiaceae</taxon>
        <taxon>Austropuccinia</taxon>
    </lineage>
</organism>
<name>A0A9Q3CCB5_9BASI</name>
<feature type="compositionally biased region" description="Basic residues" evidence="1">
    <location>
        <begin position="416"/>
        <end position="427"/>
    </location>
</feature>
<dbReference type="OrthoDB" id="2502001at2759"/>
<gene>
    <name evidence="3" type="ORF">O181_020802</name>
</gene>
<feature type="compositionally biased region" description="Polar residues" evidence="1">
    <location>
        <begin position="390"/>
        <end position="415"/>
    </location>
</feature>
<reference evidence="3" key="1">
    <citation type="submission" date="2021-03" db="EMBL/GenBank/DDBJ databases">
        <title>Draft genome sequence of rust myrtle Austropuccinia psidii MF-1, a brazilian biotype.</title>
        <authorList>
            <person name="Quecine M.C."/>
            <person name="Pachon D.M.R."/>
            <person name="Bonatelli M.L."/>
            <person name="Correr F.H."/>
            <person name="Franceschini L.M."/>
            <person name="Leite T.F."/>
            <person name="Margarido G.R.A."/>
            <person name="Almeida C.A."/>
            <person name="Ferrarezi J.A."/>
            <person name="Labate C.A."/>
        </authorList>
    </citation>
    <scope>NUCLEOTIDE SEQUENCE</scope>
    <source>
        <strain evidence="3">MF-1</strain>
    </source>
</reference>
<dbReference type="EMBL" id="AVOT02006237">
    <property type="protein sequence ID" value="MBW0481087.1"/>
    <property type="molecule type" value="Genomic_DNA"/>
</dbReference>
<feature type="region of interest" description="Disordered" evidence="1">
    <location>
        <begin position="342"/>
        <end position="361"/>
    </location>
</feature>
<evidence type="ECO:0000256" key="1">
    <source>
        <dbReference type="SAM" id="MobiDB-lite"/>
    </source>
</evidence>
<feature type="transmembrane region" description="Helical" evidence="2">
    <location>
        <begin position="21"/>
        <end position="40"/>
    </location>
</feature>
<keyword evidence="4" id="KW-1185">Reference proteome</keyword>
<accession>A0A9Q3CCB5</accession>
<comment type="caution">
    <text evidence="3">The sequence shown here is derived from an EMBL/GenBank/DDBJ whole genome shotgun (WGS) entry which is preliminary data.</text>
</comment>
<protein>
    <submittedName>
        <fullName evidence="3">Uncharacterized protein</fullName>
    </submittedName>
</protein>
<feature type="region of interest" description="Disordered" evidence="1">
    <location>
        <begin position="373"/>
        <end position="427"/>
    </location>
</feature>
<evidence type="ECO:0000256" key="2">
    <source>
        <dbReference type="SAM" id="Phobius"/>
    </source>
</evidence>
<dbReference type="Proteomes" id="UP000765509">
    <property type="component" value="Unassembled WGS sequence"/>
</dbReference>